<reference evidence="6" key="1">
    <citation type="submission" date="2019-09" db="EMBL/GenBank/DDBJ databases">
        <title>Draft genome sequence assemblies of isolates from the urinary tract.</title>
        <authorList>
            <person name="Mores C.R."/>
            <person name="Putonti C."/>
            <person name="Wolfe A.J."/>
        </authorList>
    </citation>
    <scope>NUCLEOTIDE SEQUENCE [LARGE SCALE GENOMIC DNA]</scope>
    <source>
        <strain evidence="6">UMB8614</strain>
    </source>
</reference>
<keyword evidence="2" id="KW-0238">DNA-binding</keyword>
<dbReference type="GO" id="GO:0003700">
    <property type="term" value="F:DNA-binding transcription factor activity"/>
    <property type="evidence" value="ECO:0007669"/>
    <property type="project" value="InterPro"/>
</dbReference>
<evidence type="ECO:0000313" key="6">
    <source>
        <dbReference type="Proteomes" id="UP000326476"/>
    </source>
</evidence>
<protein>
    <submittedName>
        <fullName evidence="5">Helix-turn-helix domain-containing protein</fullName>
    </submittedName>
</protein>
<feature type="domain" description="HTH araC/xylS-type" evidence="4">
    <location>
        <begin position="191"/>
        <end position="289"/>
    </location>
</feature>
<evidence type="ECO:0000256" key="1">
    <source>
        <dbReference type="ARBA" id="ARBA00023015"/>
    </source>
</evidence>
<evidence type="ECO:0000256" key="3">
    <source>
        <dbReference type="ARBA" id="ARBA00023163"/>
    </source>
</evidence>
<dbReference type="Pfam" id="PF12833">
    <property type="entry name" value="HTH_18"/>
    <property type="match status" value="1"/>
</dbReference>
<keyword evidence="3" id="KW-0804">Transcription</keyword>
<keyword evidence="6" id="KW-1185">Reference proteome</keyword>
<dbReference type="InterPro" id="IPR009057">
    <property type="entry name" value="Homeodomain-like_sf"/>
</dbReference>
<evidence type="ECO:0000313" key="5">
    <source>
        <dbReference type="EMBL" id="KAA9239719.1"/>
    </source>
</evidence>
<dbReference type="PANTHER" id="PTHR43280:SF2">
    <property type="entry name" value="HTH-TYPE TRANSCRIPTIONAL REGULATOR EXSA"/>
    <property type="match status" value="1"/>
</dbReference>
<dbReference type="PROSITE" id="PS01124">
    <property type="entry name" value="HTH_ARAC_FAMILY_2"/>
    <property type="match status" value="2"/>
</dbReference>
<dbReference type="SUPFAM" id="SSF46689">
    <property type="entry name" value="Homeodomain-like"/>
    <property type="match status" value="1"/>
</dbReference>
<feature type="domain" description="HTH araC/xylS-type" evidence="4">
    <location>
        <begin position="306"/>
        <end position="404"/>
    </location>
</feature>
<dbReference type="Gene3D" id="1.10.10.60">
    <property type="entry name" value="Homeodomain-like"/>
    <property type="match status" value="2"/>
</dbReference>
<keyword evidence="1" id="KW-0805">Transcription regulation</keyword>
<dbReference type="GO" id="GO:0043565">
    <property type="term" value="F:sequence-specific DNA binding"/>
    <property type="evidence" value="ECO:0007669"/>
    <property type="project" value="InterPro"/>
</dbReference>
<comment type="caution">
    <text evidence="5">The sequence shown here is derived from an EMBL/GenBank/DDBJ whole genome shotgun (WGS) entry which is preliminary data.</text>
</comment>
<evidence type="ECO:0000256" key="2">
    <source>
        <dbReference type="ARBA" id="ARBA00023125"/>
    </source>
</evidence>
<proteinExistence type="predicted"/>
<dbReference type="Proteomes" id="UP000326476">
    <property type="component" value="Unassembled WGS sequence"/>
</dbReference>
<dbReference type="AlphaFoldDB" id="A0A5N1BNJ0"/>
<dbReference type="PANTHER" id="PTHR43280">
    <property type="entry name" value="ARAC-FAMILY TRANSCRIPTIONAL REGULATOR"/>
    <property type="match status" value="1"/>
</dbReference>
<dbReference type="SUPFAM" id="SSF51215">
    <property type="entry name" value="Regulatory protein AraC"/>
    <property type="match status" value="1"/>
</dbReference>
<gene>
    <name evidence="5" type="ORF">F6I34_06175</name>
</gene>
<dbReference type="SMART" id="SM00342">
    <property type="entry name" value="HTH_ARAC"/>
    <property type="match status" value="1"/>
</dbReference>
<organism evidence="5 6">
    <name type="scientific">Aerococcus tenax</name>
    <dbReference type="NCBI Taxonomy" id="3078812"/>
    <lineage>
        <taxon>Bacteria</taxon>
        <taxon>Bacillati</taxon>
        <taxon>Bacillota</taxon>
        <taxon>Bacilli</taxon>
        <taxon>Lactobacillales</taxon>
        <taxon>Aerococcaceae</taxon>
        <taxon>Aerococcus</taxon>
    </lineage>
</organism>
<dbReference type="InterPro" id="IPR037923">
    <property type="entry name" value="HTH-like"/>
</dbReference>
<name>A0A5N1BNJ0_9LACT</name>
<dbReference type="EMBL" id="VYVN01000014">
    <property type="protein sequence ID" value="KAA9239719.1"/>
    <property type="molecule type" value="Genomic_DNA"/>
</dbReference>
<accession>A0A5N1BNJ0</accession>
<evidence type="ECO:0000259" key="4">
    <source>
        <dbReference type="PROSITE" id="PS01124"/>
    </source>
</evidence>
<sequence>MMRKYVNKLDDDFRQNSFALSMDIQSDSSPTKPLLHKEARFLIIISGQGKIKINNTDYIMKAGHIIALLPFEVSEIVEITERVTYYLLVYNFDRIKFLMKDYLNIDKESFDLFNYLENNPCKKISPKGRYQVKQILTDLREEVGLISTHTNQLFHDHQELSTIRSLLKLAEFIILYQRENQQISNYTPSYKEIFAYLFYNASKSLHLDEVANIFFLDSQSLEAGIQAYVGISFKEVLQRIRVFKWLHLQENTELNQEEISLLLNYPYSQEIQEESKKIQYLSPKECESYWQLIEAITPIALKELQPKILEFTYSHFTDALTIEHLSQRFSLSPQDINSQLIAYTERNFQNLVTHLRIKSVCQRLQAGNKDLKEIAKETGFIHENKLQRSFYTIMQMTPDAYWEKYKQEKSSS</sequence>
<dbReference type="InterPro" id="IPR018060">
    <property type="entry name" value="HTH_AraC"/>
</dbReference>